<dbReference type="AlphaFoldDB" id="A0A4Q9GG19"/>
<sequence length="301" mass="33343">MDETGETMGRAPAPLRVGVCILYLGDARALDVTLRSLDCLQVHADRVVVVEQPFGRREGGPSARHVTTEWISVEPPLNPRSAGLARLDDCDLVVFVREGVAFGPTAIGAERARFASSPDLRAALLTSRLVMGLDEFLGGDGEDPYETLRQRGAITESYAPRYFTPCMLTVATKREPIGTFESFASRSEWASARLFLDSMRAPAIEAASDAFGLIANDPDRRDTELHGREAYEALSQFGEAYPPYQSLARSDMRRLAFQQIAGVLRLSRPKVRLRFLRGFVEGHRRDAAVRRRMARDISDLA</sequence>
<evidence type="ECO:0000313" key="1">
    <source>
        <dbReference type="EMBL" id="TBN47321.1"/>
    </source>
</evidence>
<dbReference type="RefSeq" id="WP_131004657.1">
    <property type="nucleotide sequence ID" value="NZ_JBHSZR010000010.1"/>
</dbReference>
<comment type="caution">
    <text evidence="1">The sequence shown here is derived from an EMBL/GenBank/DDBJ whole genome shotgun (WGS) entry which is preliminary data.</text>
</comment>
<dbReference type="Proteomes" id="UP000291613">
    <property type="component" value="Unassembled WGS sequence"/>
</dbReference>
<accession>A0A4Q9GG19</accession>
<proteinExistence type="predicted"/>
<gene>
    <name evidence="1" type="ORF">EYR15_16405</name>
</gene>
<reference evidence="1 2" key="1">
    <citation type="submission" date="2019-02" db="EMBL/GenBank/DDBJ databases">
        <title>Hansschlegelia quercus sp. nov., a novel methylotrophic bacterium from buds of oak (Quercus robur L.).</title>
        <authorList>
            <person name="Agafonova N.V."/>
            <person name="Kaparullina E.N."/>
            <person name="Grouzdev D.S."/>
            <person name="Doronina N.V."/>
        </authorList>
    </citation>
    <scope>NUCLEOTIDE SEQUENCE [LARGE SCALE GENOMIC DNA]</scope>
    <source>
        <strain evidence="1 2">Dub</strain>
    </source>
</reference>
<dbReference type="EMBL" id="SIUB01000011">
    <property type="protein sequence ID" value="TBN47321.1"/>
    <property type="molecule type" value="Genomic_DNA"/>
</dbReference>
<keyword evidence="2" id="KW-1185">Reference proteome</keyword>
<evidence type="ECO:0000313" key="2">
    <source>
        <dbReference type="Proteomes" id="UP000291613"/>
    </source>
</evidence>
<protein>
    <submittedName>
        <fullName evidence="1">Uncharacterized protein</fullName>
    </submittedName>
</protein>
<organism evidence="1 2">
    <name type="scientific">Hansschlegelia quercus</name>
    <dbReference type="NCBI Taxonomy" id="2528245"/>
    <lineage>
        <taxon>Bacteria</taxon>
        <taxon>Pseudomonadati</taxon>
        <taxon>Pseudomonadota</taxon>
        <taxon>Alphaproteobacteria</taxon>
        <taxon>Hyphomicrobiales</taxon>
        <taxon>Methylopilaceae</taxon>
        <taxon>Hansschlegelia</taxon>
    </lineage>
</organism>
<name>A0A4Q9GG19_9HYPH</name>